<dbReference type="EMBL" id="PFPL01000030">
    <property type="protein sequence ID" value="PIZ96276.1"/>
    <property type="molecule type" value="Genomic_DNA"/>
</dbReference>
<name>A0A2M7VB92_9BACT</name>
<evidence type="ECO:0000313" key="2">
    <source>
        <dbReference type="Proteomes" id="UP000231453"/>
    </source>
</evidence>
<organism evidence="1 2">
    <name type="scientific">Candidatus Magasanikbacteria bacterium CG_4_10_14_0_2_um_filter_33_14</name>
    <dbReference type="NCBI Taxonomy" id="1974636"/>
    <lineage>
        <taxon>Bacteria</taxon>
        <taxon>Candidatus Magasanikiibacteriota</taxon>
    </lineage>
</organism>
<evidence type="ECO:0000313" key="1">
    <source>
        <dbReference type="EMBL" id="PIZ96276.1"/>
    </source>
</evidence>
<dbReference type="Proteomes" id="UP000231453">
    <property type="component" value="Unassembled WGS sequence"/>
</dbReference>
<proteinExistence type="predicted"/>
<dbReference type="AlphaFoldDB" id="A0A2M7VB92"/>
<accession>A0A2M7VB92</accession>
<gene>
    <name evidence="1" type="ORF">COX80_01705</name>
</gene>
<protein>
    <submittedName>
        <fullName evidence="1">Uncharacterized protein</fullName>
    </submittedName>
</protein>
<sequence length="148" mass="17603">MREDQYDTWMDAVVENRNIILAHPRHLLLRPSLFLRDKRLIKTSCISKFPKFSLEGVDTDVFEIGPFSSESREFIPMHFWKELRPSNHCNLARTKFYGLVRVEDLWLWSRIWLVSLARNGKYKIFLAVDTKQENTGLKMKDISHIYSN</sequence>
<comment type="caution">
    <text evidence="1">The sequence shown here is derived from an EMBL/GenBank/DDBJ whole genome shotgun (WGS) entry which is preliminary data.</text>
</comment>
<reference evidence="2" key="1">
    <citation type="submission" date="2017-09" db="EMBL/GenBank/DDBJ databases">
        <title>Depth-based differentiation of microbial function through sediment-hosted aquifers and enrichment of novel symbionts in the deep terrestrial subsurface.</title>
        <authorList>
            <person name="Probst A.J."/>
            <person name="Ladd B."/>
            <person name="Jarett J.K."/>
            <person name="Geller-Mcgrath D.E."/>
            <person name="Sieber C.M.K."/>
            <person name="Emerson J.B."/>
            <person name="Anantharaman K."/>
            <person name="Thomas B.C."/>
            <person name="Malmstrom R."/>
            <person name="Stieglmeier M."/>
            <person name="Klingl A."/>
            <person name="Woyke T."/>
            <person name="Ryan C.M."/>
            <person name="Banfield J.F."/>
        </authorList>
    </citation>
    <scope>NUCLEOTIDE SEQUENCE [LARGE SCALE GENOMIC DNA]</scope>
</reference>